<evidence type="ECO:0000313" key="2">
    <source>
        <dbReference type="Proteomes" id="UP000298642"/>
    </source>
</evidence>
<dbReference type="AlphaFoldDB" id="A0A856HYF2"/>
<evidence type="ECO:0000313" key="1">
    <source>
        <dbReference type="EMBL" id="QCI58815.3"/>
    </source>
</evidence>
<keyword evidence="2" id="KW-1185">Reference proteome</keyword>
<protein>
    <submittedName>
        <fullName evidence="1">Uncharacterized protein</fullName>
    </submittedName>
</protein>
<gene>
    <name evidence="1" type="ORF">EIO64_05940</name>
</gene>
<dbReference type="NCBIfam" id="NF041770">
    <property type="entry name" value="CFI_box_CTERM"/>
    <property type="match status" value="1"/>
</dbReference>
<dbReference type="RefSeq" id="WP_145985106.1">
    <property type="nucleotide sequence ID" value="NZ_CP034413.3"/>
</dbReference>
<organism evidence="1 2">
    <name type="scientific">Dysosmobacter welbionis</name>
    <dbReference type="NCBI Taxonomy" id="2093857"/>
    <lineage>
        <taxon>Bacteria</taxon>
        <taxon>Bacillati</taxon>
        <taxon>Bacillota</taxon>
        <taxon>Clostridia</taxon>
        <taxon>Eubacteriales</taxon>
        <taxon>Oscillospiraceae</taxon>
        <taxon>Dysosmobacter</taxon>
    </lineage>
</organism>
<reference evidence="2" key="1">
    <citation type="submission" date="2018-12" db="EMBL/GenBank/DDBJ databases">
        <title>Dusodibacter welbiota gen. nov., sp. nov., isolated from human faeces and emended description of the Oscillibacter genus.</title>
        <authorList>
            <person name="Le Roy T."/>
            <person name="Van der Smissen P."/>
            <person name="Delzenne N."/>
            <person name="Muccioli G."/>
            <person name="Collet J.F."/>
            <person name="Cani P.D."/>
        </authorList>
    </citation>
    <scope>NUCLEOTIDE SEQUENCE [LARGE SCALE GENOMIC DNA]</scope>
    <source>
        <strain evidence="2">J115</strain>
    </source>
</reference>
<dbReference type="InterPro" id="IPR049886">
    <property type="entry name" value="CFI_box_CTERM_dom"/>
</dbReference>
<dbReference type="KEGG" id="obj:EIO64_05940"/>
<sequence length="113" mass="13148">MVEVLYMDGSSEKLTGANIKYGDPPGCYIATAVYGSYDCPQVWTLRRFRDHTLAASWYGRTFLHAYYAVSPTLVKWFGRTAWFQKLWRGPLDRLVARLRDEGVADTPYQDREW</sequence>
<proteinExistence type="predicted"/>
<accession>A0A856HYF2</accession>
<name>A0A856HYF2_9FIRM</name>
<dbReference type="Proteomes" id="UP000298642">
    <property type="component" value="Chromosome"/>
</dbReference>
<dbReference type="EMBL" id="CP034413">
    <property type="protein sequence ID" value="QCI58815.3"/>
    <property type="molecule type" value="Genomic_DNA"/>
</dbReference>